<reference evidence="1" key="2">
    <citation type="submission" date="2021-04" db="EMBL/GenBank/DDBJ databases">
        <authorList>
            <person name="Gilroy R."/>
        </authorList>
    </citation>
    <scope>NUCLEOTIDE SEQUENCE</scope>
    <source>
        <strain evidence="1">2189</strain>
    </source>
</reference>
<dbReference type="Proteomes" id="UP000886847">
    <property type="component" value="Unassembled WGS sequence"/>
</dbReference>
<proteinExistence type="predicted"/>
<reference evidence="1" key="1">
    <citation type="journal article" date="2021" name="PeerJ">
        <title>Extensive microbial diversity within the chicken gut microbiome revealed by metagenomics and culture.</title>
        <authorList>
            <person name="Gilroy R."/>
            <person name="Ravi A."/>
            <person name="Getino M."/>
            <person name="Pursley I."/>
            <person name="Horton D.L."/>
            <person name="Alikhan N.F."/>
            <person name="Baker D."/>
            <person name="Gharbi K."/>
            <person name="Hall N."/>
            <person name="Watson M."/>
            <person name="Adriaenssens E.M."/>
            <person name="Foster-Nyarko E."/>
            <person name="Jarju S."/>
            <person name="Secka A."/>
            <person name="Antonio M."/>
            <person name="Oren A."/>
            <person name="Chaudhuri R.R."/>
            <person name="La Ragione R."/>
            <person name="Hildebrand F."/>
            <person name="Pallen M.J."/>
        </authorList>
    </citation>
    <scope>NUCLEOTIDE SEQUENCE</scope>
    <source>
        <strain evidence="1">2189</strain>
    </source>
</reference>
<protein>
    <submittedName>
        <fullName evidence="1">Uncharacterized protein</fullName>
    </submittedName>
</protein>
<name>A0A9D2AU44_9FIRM</name>
<comment type="caution">
    <text evidence="1">The sequence shown here is derived from an EMBL/GenBank/DDBJ whole genome shotgun (WGS) entry which is preliminary data.</text>
</comment>
<evidence type="ECO:0000313" key="1">
    <source>
        <dbReference type="EMBL" id="HIX49990.1"/>
    </source>
</evidence>
<evidence type="ECO:0000313" key="2">
    <source>
        <dbReference type="Proteomes" id="UP000886847"/>
    </source>
</evidence>
<sequence>MEKRQEAPLCGRDALADLYLFERQLLRLYADAMACSESRFERAELALHLAEEAEDCARLGQCLPKTCEKERAQRLAKLAKQLQKNAE</sequence>
<organism evidence="1 2">
    <name type="scientific">Candidatus Borkfalkia faecavium</name>
    <dbReference type="NCBI Taxonomy" id="2838508"/>
    <lineage>
        <taxon>Bacteria</taxon>
        <taxon>Bacillati</taxon>
        <taxon>Bacillota</taxon>
        <taxon>Clostridia</taxon>
        <taxon>Christensenellales</taxon>
        <taxon>Christensenellaceae</taxon>
        <taxon>Candidatus Borkfalkia</taxon>
    </lineage>
</organism>
<dbReference type="AlphaFoldDB" id="A0A9D2AU44"/>
<accession>A0A9D2AU44</accession>
<dbReference type="EMBL" id="DXEW01000006">
    <property type="protein sequence ID" value="HIX49990.1"/>
    <property type="molecule type" value="Genomic_DNA"/>
</dbReference>
<gene>
    <name evidence="1" type="ORF">H9851_01780</name>
</gene>